<name>A0A418XCL9_9PSED</name>
<dbReference type="Proteomes" id="UP000284021">
    <property type="component" value="Unassembled WGS sequence"/>
</dbReference>
<comment type="caution">
    <text evidence="1">The sequence shown here is derived from an EMBL/GenBank/DDBJ whole genome shotgun (WGS) entry which is preliminary data.</text>
</comment>
<dbReference type="AlphaFoldDB" id="A0A418XCL9"/>
<dbReference type="RefSeq" id="WP_119955862.1">
    <property type="nucleotide sequence ID" value="NZ_QYUR01000006.1"/>
</dbReference>
<organism evidence="1 2">
    <name type="scientific">Pseudomonas cavernicola</name>
    <dbReference type="NCBI Taxonomy" id="2320866"/>
    <lineage>
        <taxon>Bacteria</taxon>
        <taxon>Pseudomonadati</taxon>
        <taxon>Pseudomonadota</taxon>
        <taxon>Gammaproteobacteria</taxon>
        <taxon>Pseudomonadales</taxon>
        <taxon>Pseudomonadaceae</taxon>
        <taxon>Pseudomonas</taxon>
    </lineage>
</organism>
<sequence length="127" mass="14058">MRQPDIEIYLKDADHNAIASWLSAVLGPCSEWRQQGQTYKCDIDSAAGVIPLTWLPKAVGKWSSLYLESDSTPWADDLACARAAFAALGVEIRCAPGGWSEEESEETADRWIRVSADGEEEITWHTS</sequence>
<proteinExistence type="predicted"/>
<dbReference type="OrthoDB" id="1495305at2"/>
<accession>A0A418XCL9</accession>
<keyword evidence="2" id="KW-1185">Reference proteome</keyword>
<dbReference type="EMBL" id="QYUR01000006">
    <property type="protein sequence ID" value="RJG10177.1"/>
    <property type="molecule type" value="Genomic_DNA"/>
</dbReference>
<reference evidence="1 2" key="1">
    <citation type="submission" date="2018-09" db="EMBL/GenBank/DDBJ databases">
        <authorList>
            <person name="Zhu H."/>
        </authorList>
    </citation>
    <scope>NUCLEOTIDE SEQUENCE [LARGE SCALE GENOMIC DNA]</scope>
    <source>
        <strain evidence="1 2">K1S02-6</strain>
    </source>
</reference>
<evidence type="ECO:0000313" key="2">
    <source>
        <dbReference type="Proteomes" id="UP000284021"/>
    </source>
</evidence>
<gene>
    <name evidence="1" type="ORF">D3879_19305</name>
</gene>
<protein>
    <submittedName>
        <fullName evidence="1">Uncharacterized protein</fullName>
    </submittedName>
</protein>
<evidence type="ECO:0000313" key="1">
    <source>
        <dbReference type="EMBL" id="RJG10177.1"/>
    </source>
</evidence>